<gene>
    <name evidence="1" type="primary">yhaX</name>
    <name evidence="1" type="ORF">BSF38_02553</name>
</gene>
<dbReference type="OrthoDB" id="9790031at2"/>
<dbReference type="GO" id="GO:0000287">
    <property type="term" value="F:magnesium ion binding"/>
    <property type="evidence" value="ECO:0007669"/>
    <property type="project" value="TreeGrafter"/>
</dbReference>
<dbReference type="InterPro" id="IPR023214">
    <property type="entry name" value="HAD_sf"/>
</dbReference>
<dbReference type="AlphaFoldDB" id="A0A1U7CQ26"/>
<organism evidence="1 2">
    <name type="scientific">Paludisphaera borealis</name>
    <dbReference type="NCBI Taxonomy" id="1387353"/>
    <lineage>
        <taxon>Bacteria</taxon>
        <taxon>Pseudomonadati</taxon>
        <taxon>Planctomycetota</taxon>
        <taxon>Planctomycetia</taxon>
        <taxon>Isosphaerales</taxon>
        <taxon>Isosphaeraceae</taxon>
        <taxon>Paludisphaera</taxon>
    </lineage>
</organism>
<dbReference type="InterPro" id="IPR006379">
    <property type="entry name" value="HAD-SF_hydro_IIB"/>
</dbReference>
<dbReference type="Pfam" id="PF08282">
    <property type="entry name" value="Hydrolase_3"/>
    <property type="match status" value="1"/>
</dbReference>
<keyword evidence="2" id="KW-1185">Reference proteome</keyword>
<evidence type="ECO:0000313" key="2">
    <source>
        <dbReference type="Proteomes" id="UP000186309"/>
    </source>
</evidence>
<dbReference type="InterPro" id="IPR036412">
    <property type="entry name" value="HAD-like_sf"/>
</dbReference>
<reference evidence="2" key="1">
    <citation type="submission" date="2016-12" db="EMBL/GenBank/DDBJ databases">
        <title>Comparative genomics of four Isosphaeraceae planctomycetes: a common pool of plasmids and glycoside hydrolase genes.</title>
        <authorList>
            <person name="Ivanova A."/>
        </authorList>
    </citation>
    <scope>NUCLEOTIDE SEQUENCE [LARGE SCALE GENOMIC DNA]</scope>
    <source>
        <strain evidence="2">PX4</strain>
    </source>
</reference>
<accession>A0A1U7CQ26</accession>
<name>A0A1U7CQ26_9BACT</name>
<dbReference type="STRING" id="1387353.BSF38_02553"/>
<dbReference type="GO" id="GO:0005829">
    <property type="term" value="C:cytosol"/>
    <property type="evidence" value="ECO:0007669"/>
    <property type="project" value="TreeGrafter"/>
</dbReference>
<protein>
    <submittedName>
        <fullName evidence="1">Stress response protein YhaX</fullName>
    </submittedName>
</protein>
<sequence>MSRPRFRILALDVDGTLLDRFGALRTTTADAVTRAARAGIRPILCTGRRYRRARPIAELLGLDAPIVCNSGAIVKSPADHGTLWRADFEPSLAHALLDLFHAHDQLIVAFNDRRPDQADFRVSRHPSGRPLYDDYVDRNRAHAEAASDWTAEPLFHICAIGSRDDMLVFERIVLDAYSDQVRTFVQRSPQYKGTMCEVVRRDAGKWAAVLHVAELWGVAPEEICAVGDDVNDVSMIEGAGLGVAMGHAPPDVLAVADHVTGDHDGDGVAMLIERLLAGGVGPGRAVPEDSS</sequence>
<dbReference type="GO" id="GO:0016791">
    <property type="term" value="F:phosphatase activity"/>
    <property type="evidence" value="ECO:0007669"/>
    <property type="project" value="TreeGrafter"/>
</dbReference>
<proteinExistence type="predicted"/>
<evidence type="ECO:0000313" key="1">
    <source>
        <dbReference type="EMBL" id="APW61050.1"/>
    </source>
</evidence>
<dbReference type="KEGG" id="pbor:BSF38_02553"/>
<dbReference type="Proteomes" id="UP000186309">
    <property type="component" value="Chromosome"/>
</dbReference>
<dbReference type="Gene3D" id="3.40.50.1000">
    <property type="entry name" value="HAD superfamily/HAD-like"/>
    <property type="match status" value="1"/>
</dbReference>
<dbReference type="EMBL" id="CP019082">
    <property type="protein sequence ID" value="APW61050.1"/>
    <property type="molecule type" value="Genomic_DNA"/>
</dbReference>
<dbReference type="PANTHER" id="PTHR10000">
    <property type="entry name" value="PHOSPHOSERINE PHOSPHATASE"/>
    <property type="match status" value="1"/>
</dbReference>
<dbReference type="NCBIfam" id="TIGR01484">
    <property type="entry name" value="HAD-SF-IIB"/>
    <property type="match status" value="1"/>
</dbReference>
<dbReference type="SUPFAM" id="SSF56784">
    <property type="entry name" value="HAD-like"/>
    <property type="match status" value="1"/>
</dbReference>
<dbReference type="PANTHER" id="PTHR10000:SF8">
    <property type="entry name" value="HAD SUPERFAMILY HYDROLASE-LIKE, TYPE 3"/>
    <property type="match status" value="1"/>
</dbReference>
<dbReference type="RefSeq" id="WP_076346116.1">
    <property type="nucleotide sequence ID" value="NZ_CP019082.1"/>
</dbReference>
<dbReference type="Gene3D" id="3.30.1240.10">
    <property type="match status" value="1"/>
</dbReference>